<dbReference type="GO" id="GO:0003700">
    <property type="term" value="F:DNA-binding transcription factor activity"/>
    <property type="evidence" value="ECO:0007669"/>
    <property type="project" value="TreeGrafter"/>
</dbReference>
<gene>
    <name evidence="3" type="ORF">SAMN02745728_00402</name>
</gene>
<dbReference type="Gene3D" id="1.10.260.40">
    <property type="entry name" value="lambda repressor-like DNA-binding domains"/>
    <property type="match status" value="1"/>
</dbReference>
<accession>A0A1M7S102</accession>
<dbReference type="SUPFAM" id="SSF47413">
    <property type="entry name" value="lambda repressor-like DNA-binding domains"/>
    <property type="match status" value="1"/>
</dbReference>
<keyword evidence="1" id="KW-0238">DNA-binding</keyword>
<evidence type="ECO:0000313" key="4">
    <source>
        <dbReference type="Proteomes" id="UP000186469"/>
    </source>
</evidence>
<dbReference type="AlphaFoldDB" id="A0A1M7S102"/>
<dbReference type="GO" id="GO:0005829">
    <property type="term" value="C:cytosol"/>
    <property type="evidence" value="ECO:0007669"/>
    <property type="project" value="TreeGrafter"/>
</dbReference>
<sequence>MSAISSRLGKRIRALRISRDLSQEQLAERSGMSAKYLGEVERGVGNISIELLTNLASELGITITEIVDYDHEQSPQQLTEEIISMVKQLKSKDAQLVYRMLKVLTNL</sequence>
<organism evidence="3 4">
    <name type="scientific">Desulfovibrio litoralis DSM 11393</name>
    <dbReference type="NCBI Taxonomy" id="1121455"/>
    <lineage>
        <taxon>Bacteria</taxon>
        <taxon>Pseudomonadati</taxon>
        <taxon>Thermodesulfobacteriota</taxon>
        <taxon>Desulfovibrionia</taxon>
        <taxon>Desulfovibrionales</taxon>
        <taxon>Desulfovibrionaceae</taxon>
        <taxon>Desulfovibrio</taxon>
    </lineage>
</organism>
<dbReference type="PROSITE" id="PS50943">
    <property type="entry name" value="HTH_CROC1"/>
    <property type="match status" value="1"/>
</dbReference>
<dbReference type="Pfam" id="PF01381">
    <property type="entry name" value="HTH_3"/>
    <property type="match status" value="1"/>
</dbReference>
<dbReference type="CDD" id="cd00093">
    <property type="entry name" value="HTH_XRE"/>
    <property type="match status" value="1"/>
</dbReference>
<feature type="domain" description="HTH cro/C1-type" evidence="2">
    <location>
        <begin position="12"/>
        <end position="66"/>
    </location>
</feature>
<dbReference type="EMBL" id="FRDI01000002">
    <property type="protein sequence ID" value="SHN51962.1"/>
    <property type="molecule type" value="Genomic_DNA"/>
</dbReference>
<dbReference type="InterPro" id="IPR001387">
    <property type="entry name" value="Cro/C1-type_HTH"/>
</dbReference>
<dbReference type="GO" id="GO:0003677">
    <property type="term" value="F:DNA binding"/>
    <property type="evidence" value="ECO:0007669"/>
    <property type="project" value="UniProtKB-KW"/>
</dbReference>
<dbReference type="PANTHER" id="PTHR46797:SF1">
    <property type="entry name" value="METHYLPHOSPHONATE SYNTHASE"/>
    <property type="match status" value="1"/>
</dbReference>
<keyword evidence="4" id="KW-1185">Reference proteome</keyword>
<dbReference type="RefSeq" id="WP_072695970.1">
    <property type="nucleotide sequence ID" value="NZ_FRDI01000002.1"/>
</dbReference>
<evidence type="ECO:0000259" key="2">
    <source>
        <dbReference type="PROSITE" id="PS50943"/>
    </source>
</evidence>
<name>A0A1M7S102_9BACT</name>
<dbReference type="InterPro" id="IPR050807">
    <property type="entry name" value="TransReg_Diox_bact_type"/>
</dbReference>
<protein>
    <submittedName>
        <fullName evidence="3">Helix-turn-helix</fullName>
    </submittedName>
</protein>
<dbReference type="STRING" id="1121455.SAMN02745728_00402"/>
<dbReference type="OrthoDB" id="5511017at2"/>
<dbReference type="PANTHER" id="PTHR46797">
    <property type="entry name" value="HTH-TYPE TRANSCRIPTIONAL REGULATOR"/>
    <property type="match status" value="1"/>
</dbReference>
<dbReference type="Proteomes" id="UP000186469">
    <property type="component" value="Unassembled WGS sequence"/>
</dbReference>
<evidence type="ECO:0000313" key="3">
    <source>
        <dbReference type="EMBL" id="SHN51962.1"/>
    </source>
</evidence>
<dbReference type="InterPro" id="IPR010982">
    <property type="entry name" value="Lambda_DNA-bd_dom_sf"/>
</dbReference>
<dbReference type="SMART" id="SM00530">
    <property type="entry name" value="HTH_XRE"/>
    <property type="match status" value="1"/>
</dbReference>
<evidence type="ECO:0000256" key="1">
    <source>
        <dbReference type="ARBA" id="ARBA00023125"/>
    </source>
</evidence>
<reference evidence="3 4" key="1">
    <citation type="submission" date="2016-12" db="EMBL/GenBank/DDBJ databases">
        <authorList>
            <person name="Song W.-J."/>
            <person name="Kurnit D.M."/>
        </authorList>
    </citation>
    <scope>NUCLEOTIDE SEQUENCE [LARGE SCALE GENOMIC DNA]</scope>
    <source>
        <strain evidence="3 4">DSM 11393</strain>
    </source>
</reference>
<proteinExistence type="predicted"/>